<sequence length="152" mass="17518">MSDGGWNLQEKSFLLISLFKTNDNLMTREFSENRDEIWKAEEQENPLQPRNEWIQWPITELLCPQDAVKGVKFDPNAKILIPNSDQHDDDVSVWDGMGPAWDEEGIELHGSGKQTPKGFRKPRTDPMDPSACRGHSAGQDRPRRRPEHRSRV</sequence>
<comment type="caution">
    <text evidence="2">The sequence shown here is derived from an EMBL/GenBank/DDBJ whole genome shotgun (WGS) entry which is preliminary data.</text>
</comment>
<evidence type="ECO:0000256" key="1">
    <source>
        <dbReference type="SAM" id="MobiDB-lite"/>
    </source>
</evidence>
<evidence type="ECO:0000313" key="3">
    <source>
        <dbReference type="Proteomes" id="UP000266841"/>
    </source>
</evidence>
<dbReference type="Proteomes" id="UP000266841">
    <property type="component" value="Unassembled WGS sequence"/>
</dbReference>
<evidence type="ECO:0000313" key="2">
    <source>
        <dbReference type="EMBL" id="EJK63924.1"/>
    </source>
</evidence>
<proteinExistence type="predicted"/>
<feature type="compositionally biased region" description="Basic residues" evidence="1">
    <location>
        <begin position="142"/>
        <end position="152"/>
    </location>
</feature>
<gene>
    <name evidence="2" type="ORF">THAOC_15392</name>
</gene>
<feature type="region of interest" description="Disordered" evidence="1">
    <location>
        <begin position="80"/>
        <end position="152"/>
    </location>
</feature>
<reference evidence="2 3" key="1">
    <citation type="journal article" date="2012" name="Genome Biol.">
        <title>Genome and low-iron response of an oceanic diatom adapted to chronic iron limitation.</title>
        <authorList>
            <person name="Lommer M."/>
            <person name="Specht M."/>
            <person name="Roy A.S."/>
            <person name="Kraemer L."/>
            <person name="Andreson R."/>
            <person name="Gutowska M.A."/>
            <person name="Wolf J."/>
            <person name="Bergner S.V."/>
            <person name="Schilhabel M.B."/>
            <person name="Klostermeier U.C."/>
            <person name="Beiko R.G."/>
            <person name="Rosenstiel P."/>
            <person name="Hippler M."/>
            <person name="Laroche J."/>
        </authorList>
    </citation>
    <scope>NUCLEOTIDE SEQUENCE [LARGE SCALE GENOMIC DNA]</scope>
    <source>
        <strain evidence="2 3">CCMP1005</strain>
    </source>
</reference>
<protein>
    <submittedName>
        <fullName evidence="2">Uncharacterized protein</fullName>
    </submittedName>
</protein>
<dbReference type="EMBL" id="AGNL01017871">
    <property type="protein sequence ID" value="EJK63924.1"/>
    <property type="molecule type" value="Genomic_DNA"/>
</dbReference>
<name>K0SFY8_THAOC</name>
<organism evidence="2 3">
    <name type="scientific">Thalassiosira oceanica</name>
    <name type="common">Marine diatom</name>
    <dbReference type="NCBI Taxonomy" id="159749"/>
    <lineage>
        <taxon>Eukaryota</taxon>
        <taxon>Sar</taxon>
        <taxon>Stramenopiles</taxon>
        <taxon>Ochrophyta</taxon>
        <taxon>Bacillariophyta</taxon>
        <taxon>Coscinodiscophyceae</taxon>
        <taxon>Thalassiosirophycidae</taxon>
        <taxon>Thalassiosirales</taxon>
        <taxon>Thalassiosiraceae</taxon>
        <taxon>Thalassiosira</taxon>
    </lineage>
</organism>
<keyword evidence="3" id="KW-1185">Reference proteome</keyword>
<accession>K0SFY8</accession>
<dbReference type="AlphaFoldDB" id="K0SFY8"/>